<dbReference type="Gene3D" id="2.20.25.110">
    <property type="entry name" value="S-adenosyl-L-methionine-dependent methyltransferases"/>
    <property type="match status" value="1"/>
</dbReference>
<protein>
    <submittedName>
        <fullName evidence="2">Class I SAM-dependent methyltransferase</fullName>
    </submittedName>
</protein>
<dbReference type="EMBL" id="CP110232">
    <property type="protein sequence ID" value="WEG73559.1"/>
    <property type="molecule type" value="Genomic_DNA"/>
</dbReference>
<name>A0AAF0I7S9_9ENTE</name>
<dbReference type="CDD" id="cd02440">
    <property type="entry name" value="AdoMet_MTases"/>
    <property type="match status" value="1"/>
</dbReference>
<dbReference type="GO" id="GO:0008168">
    <property type="term" value="F:methyltransferase activity"/>
    <property type="evidence" value="ECO:0007669"/>
    <property type="project" value="UniProtKB-KW"/>
</dbReference>
<dbReference type="SUPFAM" id="SSF53335">
    <property type="entry name" value="S-adenosyl-L-methionine-dependent methyltransferases"/>
    <property type="match status" value="1"/>
</dbReference>
<feature type="domain" description="Methyltransferase" evidence="1">
    <location>
        <begin position="41"/>
        <end position="136"/>
    </location>
</feature>
<proteinExistence type="predicted"/>
<dbReference type="KEGG" id="vie:OL234_01230"/>
<dbReference type="AlphaFoldDB" id="A0AAF0I7S9"/>
<dbReference type="Gene3D" id="3.40.50.150">
    <property type="entry name" value="Vaccinia Virus protein VP39"/>
    <property type="match status" value="1"/>
</dbReference>
<dbReference type="GO" id="GO:0032259">
    <property type="term" value="P:methylation"/>
    <property type="evidence" value="ECO:0007669"/>
    <property type="project" value="UniProtKB-KW"/>
</dbReference>
<organism evidence="2 3">
    <name type="scientific">Vagococcus intermedius</name>
    <dbReference type="NCBI Taxonomy" id="2991418"/>
    <lineage>
        <taxon>Bacteria</taxon>
        <taxon>Bacillati</taxon>
        <taxon>Bacillota</taxon>
        <taxon>Bacilli</taxon>
        <taxon>Lactobacillales</taxon>
        <taxon>Enterococcaceae</taxon>
        <taxon>Vagococcus</taxon>
    </lineage>
</organism>
<evidence type="ECO:0000313" key="3">
    <source>
        <dbReference type="Proteomes" id="UP001179647"/>
    </source>
</evidence>
<keyword evidence="2" id="KW-0808">Transferase</keyword>
<gene>
    <name evidence="2" type="ORF">OL234_01230</name>
</gene>
<evidence type="ECO:0000313" key="2">
    <source>
        <dbReference type="EMBL" id="WEG73559.1"/>
    </source>
</evidence>
<sequence>MFKNYGPLCAAVYELTKPIGSELNGDITYYLERLEGRHGPILEAGVGTGRMLIPLLEEGFQVDGVDLSADMLEKCSQACHQRHLTANLIQADLATMALGNCYDTIIMPTASFSLLPSEETAYQVLTNFFDHLVPKGRLIIDLDLPFYPEIGEVSTTTYSIDKKTGITLEQKTLAIDWFHQHIVTYLKYEKWTEGSLIATELQDMTMRWYGLSEFKLMLEKVGFESITLSADYDYLAPP</sequence>
<keyword evidence="2" id="KW-0489">Methyltransferase</keyword>
<accession>A0AAF0I7S9</accession>
<dbReference type="Pfam" id="PF13649">
    <property type="entry name" value="Methyltransf_25"/>
    <property type="match status" value="1"/>
</dbReference>
<dbReference type="RefSeq" id="WP_275469358.1">
    <property type="nucleotide sequence ID" value="NZ_CP110232.1"/>
</dbReference>
<evidence type="ECO:0000259" key="1">
    <source>
        <dbReference type="Pfam" id="PF13649"/>
    </source>
</evidence>
<dbReference type="Proteomes" id="UP001179647">
    <property type="component" value="Chromosome"/>
</dbReference>
<reference evidence="2" key="1">
    <citation type="submission" date="2022-10" db="EMBL/GenBank/DDBJ databases">
        <title>Vagococcus sp. isolated from poultry meat.</title>
        <authorList>
            <person name="Johansson P."/>
            <person name="Bjorkroth J."/>
        </authorList>
    </citation>
    <scope>NUCLEOTIDE SEQUENCE</scope>
    <source>
        <strain evidence="2">STAA11</strain>
    </source>
</reference>
<dbReference type="InterPro" id="IPR041698">
    <property type="entry name" value="Methyltransf_25"/>
</dbReference>
<dbReference type="InterPro" id="IPR029063">
    <property type="entry name" value="SAM-dependent_MTases_sf"/>
</dbReference>
<keyword evidence="3" id="KW-1185">Reference proteome</keyword>